<proteinExistence type="predicted"/>
<feature type="compositionally biased region" description="Polar residues" evidence="1">
    <location>
        <begin position="1"/>
        <end position="36"/>
    </location>
</feature>
<feature type="compositionally biased region" description="Acidic residues" evidence="1">
    <location>
        <begin position="366"/>
        <end position="388"/>
    </location>
</feature>
<sequence length="544" mass="59941">MAKKSSQVQVGPEVTNSKDGSQRRLSTGGASPSNGTVKILPHYLRASTGSCHDFCKYGRKHEFDDEDKLPVLKGITVTPHGGNSSKKTTTKAMHRQGKPMTKPKLSSDARVEAPNTSIIKIQGGTVKPATHSPVMSGGMTKLATHSPVMSVDATNEGISTPYVKRKKPVVKQYTPDPRIHPRTQASSVSKMIPQQAKTFKKELSTANRINAAAKTVTGLKSKPGRVGSPSSDSLFPREQIGKEKSGTKKVDKNEISTLDQMKAKALPRISISVKPSITRVASLRARKYRVTRTTSLKNQAKARTGEPKQVNEEKVIEKIFYVIEPKSEVKSMEAPAGNEISSTIPSPSSSLASSVPSSLASSSLHEEEDVESESMIEEENEYILEQDETGNQLEKLKDEFKKRLRRAVIVHPENDELSWKLKFRRGKIVELSPEENGPRRLKFRRGRSYRENQNGRNDMLRKSLKQMELNDGDAKGPGSESEKVILRHQDDNEKKDAQVLLNNVIEETASKLVETRKSKVKALVGAFETVISLQDGKPSGTNTS</sequence>
<feature type="compositionally biased region" description="Basic residues" evidence="1">
    <location>
        <begin position="88"/>
        <end position="97"/>
    </location>
</feature>
<dbReference type="Pfam" id="PF07839">
    <property type="entry name" value="CaM_binding"/>
    <property type="match status" value="1"/>
</dbReference>
<dbReference type="Proteomes" id="UP001420932">
    <property type="component" value="Unassembled WGS sequence"/>
</dbReference>
<organism evidence="3 4">
    <name type="scientific">Stephania yunnanensis</name>
    <dbReference type="NCBI Taxonomy" id="152371"/>
    <lineage>
        <taxon>Eukaryota</taxon>
        <taxon>Viridiplantae</taxon>
        <taxon>Streptophyta</taxon>
        <taxon>Embryophyta</taxon>
        <taxon>Tracheophyta</taxon>
        <taxon>Spermatophyta</taxon>
        <taxon>Magnoliopsida</taxon>
        <taxon>Ranunculales</taxon>
        <taxon>Menispermaceae</taxon>
        <taxon>Menispermoideae</taxon>
        <taxon>Cissampelideae</taxon>
        <taxon>Stephania</taxon>
    </lineage>
</organism>
<feature type="domain" description="Calmodulin-binding" evidence="2">
    <location>
        <begin position="417"/>
        <end position="532"/>
    </location>
</feature>
<feature type="region of interest" description="Disordered" evidence="1">
    <location>
        <begin position="173"/>
        <end position="192"/>
    </location>
</feature>
<dbReference type="PANTHER" id="PTHR33349:SF1">
    <property type="entry name" value="EMB|CAB62594.1"/>
    <property type="match status" value="1"/>
</dbReference>
<feature type="compositionally biased region" description="Low complexity" evidence="1">
    <location>
        <begin position="340"/>
        <end position="363"/>
    </location>
</feature>
<evidence type="ECO:0000259" key="2">
    <source>
        <dbReference type="SMART" id="SM01054"/>
    </source>
</evidence>
<feature type="region of interest" description="Disordered" evidence="1">
    <location>
        <begin position="75"/>
        <end position="110"/>
    </location>
</feature>
<protein>
    <recommendedName>
        <fullName evidence="2">Calmodulin-binding domain-containing protein</fullName>
    </recommendedName>
</protein>
<keyword evidence="4" id="KW-1185">Reference proteome</keyword>
<evidence type="ECO:0000313" key="4">
    <source>
        <dbReference type="Proteomes" id="UP001420932"/>
    </source>
</evidence>
<evidence type="ECO:0000256" key="1">
    <source>
        <dbReference type="SAM" id="MobiDB-lite"/>
    </source>
</evidence>
<reference evidence="3 4" key="1">
    <citation type="submission" date="2024-01" db="EMBL/GenBank/DDBJ databases">
        <title>Genome assemblies of Stephania.</title>
        <authorList>
            <person name="Yang L."/>
        </authorList>
    </citation>
    <scope>NUCLEOTIDE SEQUENCE [LARGE SCALE GENOMIC DNA]</scope>
    <source>
        <strain evidence="3">YNDBR</strain>
        <tissue evidence="3">Leaf</tissue>
    </source>
</reference>
<dbReference type="PANTHER" id="PTHR33349">
    <property type="entry name" value="EMB|CAB62594.1"/>
    <property type="match status" value="1"/>
</dbReference>
<feature type="compositionally biased region" description="Basic and acidic residues" evidence="1">
    <location>
        <begin position="239"/>
        <end position="248"/>
    </location>
</feature>
<name>A0AAP0F9L8_9MAGN</name>
<dbReference type="GO" id="GO:0005516">
    <property type="term" value="F:calmodulin binding"/>
    <property type="evidence" value="ECO:0007669"/>
    <property type="project" value="InterPro"/>
</dbReference>
<comment type="caution">
    <text evidence="3">The sequence shown here is derived from an EMBL/GenBank/DDBJ whole genome shotgun (WGS) entry which is preliminary data.</text>
</comment>
<feature type="region of interest" description="Disordered" evidence="1">
    <location>
        <begin position="217"/>
        <end position="248"/>
    </location>
</feature>
<feature type="region of interest" description="Disordered" evidence="1">
    <location>
        <begin position="333"/>
        <end position="390"/>
    </location>
</feature>
<dbReference type="SMART" id="SM01054">
    <property type="entry name" value="CaM_binding"/>
    <property type="match status" value="1"/>
</dbReference>
<accession>A0AAP0F9L8</accession>
<feature type="region of interest" description="Disordered" evidence="1">
    <location>
        <begin position="1"/>
        <end position="37"/>
    </location>
</feature>
<dbReference type="AlphaFoldDB" id="A0AAP0F9L8"/>
<dbReference type="InterPro" id="IPR012417">
    <property type="entry name" value="CaM-bd_dom_pln"/>
</dbReference>
<evidence type="ECO:0000313" key="3">
    <source>
        <dbReference type="EMBL" id="KAK9107404.1"/>
    </source>
</evidence>
<gene>
    <name evidence="3" type="ORF">Syun_023415</name>
</gene>
<dbReference type="EMBL" id="JBBNAF010000010">
    <property type="protein sequence ID" value="KAK9107404.1"/>
    <property type="molecule type" value="Genomic_DNA"/>
</dbReference>